<dbReference type="InterPro" id="IPR024507">
    <property type="entry name" value="AtzH-like"/>
</dbReference>
<dbReference type="InterPro" id="IPR032710">
    <property type="entry name" value="NTF2-like_dom_sf"/>
</dbReference>
<dbReference type="Pfam" id="PF01425">
    <property type="entry name" value="Amidase"/>
    <property type="match status" value="1"/>
</dbReference>
<evidence type="ECO:0000313" key="3">
    <source>
        <dbReference type="Proteomes" id="UP000600171"/>
    </source>
</evidence>
<gene>
    <name evidence="2" type="ORF">GCM10007359_19480</name>
</gene>
<keyword evidence="3" id="KW-1185">Reference proteome</keyword>
<dbReference type="PANTHER" id="PTHR46310:SF7">
    <property type="entry name" value="AMIDASE 1"/>
    <property type="match status" value="1"/>
</dbReference>
<dbReference type="Gene3D" id="3.10.450.50">
    <property type="match status" value="1"/>
</dbReference>
<proteinExistence type="predicted"/>
<comment type="caution">
    <text evidence="2">The sequence shown here is derived from an EMBL/GenBank/DDBJ whole genome shotgun (WGS) entry which is preliminary data.</text>
</comment>
<organism evidence="2 3">
    <name type="scientific">Rothia aerolata</name>
    <dbReference type="NCBI Taxonomy" id="1812262"/>
    <lineage>
        <taxon>Bacteria</taxon>
        <taxon>Bacillati</taxon>
        <taxon>Actinomycetota</taxon>
        <taxon>Actinomycetes</taxon>
        <taxon>Micrococcales</taxon>
        <taxon>Micrococcaceae</taxon>
        <taxon>Rothia</taxon>
    </lineage>
</organism>
<dbReference type="Pfam" id="PF11533">
    <property type="entry name" value="AtzH-like"/>
    <property type="match status" value="1"/>
</dbReference>
<dbReference type="AlphaFoldDB" id="A0A917IVJ9"/>
<dbReference type="PANTHER" id="PTHR46310">
    <property type="entry name" value="AMIDASE 1"/>
    <property type="match status" value="1"/>
</dbReference>
<dbReference type="RefSeq" id="WP_188360187.1">
    <property type="nucleotide sequence ID" value="NZ_BMDC01000004.1"/>
</dbReference>
<dbReference type="InterPro" id="IPR036928">
    <property type="entry name" value="AS_sf"/>
</dbReference>
<dbReference type="Proteomes" id="UP000600171">
    <property type="component" value="Unassembled WGS sequence"/>
</dbReference>
<dbReference type="Gene3D" id="3.90.1300.10">
    <property type="entry name" value="Amidase signature (AS) domain"/>
    <property type="match status" value="1"/>
</dbReference>
<evidence type="ECO:0000259" key="1">
    <source>
        <dbReference type="Pfam" id="PF01425"/>
    </source>
</evidence>
<dbReference type="SUPFAM" id="SSF75304">
    <property type="entry name" value="Amidase signature (AS) enzymes"/>
    <property type="match status" value="1"/>
</dbReference>
<sequence length="513" mass="55602">MTDSTLLESVHAYEKALAENDLEKLADFFESGEETIRGDEKALLVGSEQIQQFRTTRGGIQQRTLENIEIRNLTESLALVVSVSKFARGGHGLQTQLWRKSEPIGDETKVSQWRIAAAHVSSKPKPFDTSLWRVVGDPLIQTRKAEGLLTGLSVAVKDLFAVAGQPIGAGNPAYLAEQEPETTTAPALQALLDSGGSVRGIARTDEFAYSIAGLNDHYGAPRNGANPLLIPGGSASAVANGLADIGLGTDTAGSVRVPASYQGLWGLRTTHGTVSRDNLLPLAPSFDTVGWLTRDAETMYQTTSVFFEAEQKLSPQTLTVASEFLELCEPETVEKFWAELSARRLSHETISLQDHGVKKPAELYEIFRLVQCGEAWESWGAWVKEHPGALGEAVEQRFLTARDTDREKIEVAQRDFRHQKELINRLTNEKVFALPTVPGAAPRLGASAEEINMVRANTLSLTAFAGIGGLPGLSVPRLEVETSVGKAPVGICLVAAAHTDLALVEWARRTFVD</sequence>
<accession>A0A917IVJ9</accession>
<dbReference type="SUPFAM" id="SSF54427">
    <property type="entry name" value="NTF2-like"/>
    <property type="match status" value="1"/>
</dbReference>
<evidence type="ECO:0000313" key="2">
    <source>
        <dbReference type="EMBL" id="GGH65841.1"/>
    </source>
</evidence>
<feature type="domain" description="Amidase" evidence="1">
    <location>
        <begin position="143"/>
        <end position="318"/>
    </location>
</feature>
<name>A0A917IVJ9_9MICC</name>
<dbReference type="InterPro" id="IPR023631">
    <property type="entry name" value="Amidase_dom"/>
</dbReference>
<protein>
    <recommendedName>
        <fullName evidence="1">Amidase domain-containing protein</fullName>
    </recommendedName>
</protein>
<reference evidence="2 3" key="1">
    <citation type="journal article" date="2014" name="Int. J. Syst. Evol. Microbiol.">
        <title>Complete genome sequence of Corynebacterium casei LMG S-19264T (=DSM 44701T), isolated from a smear-ripened cheese.</title>
        <authorList>
            <consortium name="US DOE Joint Genome Institute (JGI-PGF)"/>
            <person name="Walter F."/>
            <person name="Albersmeier A."/>
            <person name="Kalinowski J."/>
            <person name="Ruckert C."/>
        </authorList>
    </citation>
    <scope>NUCLEOTIDE SEQUENCE [LARGE SCALE GENOMIC DNA]</scope>
    <source>
        <strain evidence="2 3">CCM 8669</strain>
    </source>
</reference>
<dbReference type="EMBL" id="BMDC01000004">
    <property type="protein sequence ID" value="GGH65841.1"/>
    <property type="molecule type" value="Genomic_DNA"/>
</dbReference>